<feature type="region of interest" description="Disordered" evidence="1">
    <location>
        <begin position="448"/>
        <end position="467"/>
    </location>
</feature>
<dbReference type="PANTHER" id="PTHR34461:SF2">
    <property type="entry name" value="EXPRESSED PROTEIN"/>
    <property type="match status" value="1"/>
</dbReference>
<proteinExistence type="predicted"/>
<gene>
    <name evidence="2" type="ORF">JCGZ_04411</name>
</gene>
<dbReference type="OrthoDB" id="775914at2759"/>
<dbReference type="STRING" id="180498.A0A067KQI9"/>
<dbReference type="Proteomes" id="UP000027138">
    <property type="component" value="Unassembled WGS sequence"/>
</dbReference>
<feature type="region of interest" description="Disordered" evidence="1">
    <location>
        <begin position="395"/>
        <end position="432"/>
    </location>
</feature>
<dbReference type="PANTHER" id="PTHR34461">
    <property type="entry name" value="EXPRESSED PROTEIN"/>
    <property type="match status" value="1"/>
</dbReference>
<feature type="region of interest" description="Disordered" evidence="1">
    <location>
        <begin position="351"/>
        <end position="377"/>
    </location>
</feature>
<sequence>MELNEKGYDVGESELDDINFGNMTLQQIKERCKGKKGKCSTYVDLSKEAIETCSLGKQNQFDPQSEEDEYDIMEPLSCWKSRILTKKKTKRKCRKKSVSASSQNVLSIVKFEETPSDQLIYQSNGDFPAPIDIKVEVPEPSNSDCRDMIIGFVDSGGVVPFEDHETSSDYNLETGTLMIAWEEPDTSNDYDLETGTSIITGEDPDRAKDYLLEAGRSVISDEQLTTNACGFESQMPNFFRNEPQYCAVNEESFDVEHPDPKSILDIQASGGKIMMQDIAELIGHQFSDLCLSEAKKEDFHPKTDFLETVSLSENHTPVMCYKPQSFPSMHEKSRTSNDCQVQVPDVTISNSLQHMELSKKNDSRLPEDEMKGEGESDTLHVEVSVISSPIRDYSSLSNSKVFSSPKRCSVSVAGHSPTGEEKQSPSSGCNEAASRCSTLIHSRVDEPVTSAKDGEHHRSKLQHAPERLLSTRMAISPTTQKRLREAMESTELDDEQYYKYARKLCYSKKTENRLGRLEEANQIKRAEVIISSKKVVKQAKIGSNGFHQNDTLKLLHPSRAVQHFSTGCSSIRSCSESAILFSQQQMHDFQSVTTKLAKELQSMKDIVEETLQSKQYPAMSLKYSADEVRIAIQNATRVEENARRSLSIMARDCNRFCKIMKLAEKGSSSSHNAVCKKRKIVFADEAGGKLCDVKTFENDTTSFMDPKREKP</sequence>
<protein>
    <submittedName>
        <fullName evidence="2">Uncharacterized protein</fullName>
    </submittedName>
</protein>
<name>A0A067KQI9_JATCU</name>
<dbReference type="AlphaFoldDB" id="A0A067KQI9"/>
<feature type="compositionally biased region" description="Basic and acidic residues" evidence="1">
    <location>
        <begin position="356"/>
        <end position="377"/>
    </location>
</feature>
<evidence type="ECO:0000313" key="3">
    <source>
        <dbReference type="Proteomes" id="UP000027138"/>
    </source>
</evidence>
<keyword evidence="3" id="KW-1185">Reference proteome</keyword>
<evidence type="ECO:0000313" key="2">
    <source>
        <dbReference type="EMBL" id="KDP38486.1"/>
    </source>
</evidence>
<dbReference type="EMBL" id="KK914362">
    <property type="protein sequence ID" value="KDP38486.1"/>
    <property type="molecule type" value="Genomic_DNA"/>
</dbReference>
<organism evidence="2 3">
    <name type="scientific">Jatropha curcas</name>
    <name type="common">Barbados nut</name>
    <dbReference type="NCBI Taxonomy" id="180498"/>
    <lineage>
        <taxon>Eukaryota</taxon>
        <taxon>Viridiplantae</taxon>
        <taxon>Streptophyta</taxon>
        <taxon>Embryophyta</taxon>
        <taxon>Tracheophyta</taxon>
        <taxon>Spermatophyta</taxon>
        <taxon>Magnoliopsida</taxon>
        <taxon>eudicotyledons</taxon>
        <taxon>Gunneridae</taxon>
        <taxon>Pentapetalae</taxon>
        <taxon>rosids</taxon>
        <taxon>fabids</taxon>
        <taxon>Malpighiales</taxon>
        <taxon>Euphorbiaceae</taxon>
        <taxon>Crotonoideae</taxon>
        <taxon>Jatropheae</taxon>
        <taxon>Jatropha</taxon>
    </lineage>
</organism>
<reference evidence="2 3" key="1">
    <citation type="journal article" date="2014" name="PLoS ONE">
        <title>Global Analysis of Gene Expression Profiles in Physic Nut (Jatropha curcas L.) Seedlings Exposed to Salt Stress.</title>
        <authorList>
            <person name="Zhang L."/>
            <person name="Zhang C."/>
            <person name="Wu P."/>
            <person name="Chen Y."/>
            <person name="Li M."/>
            <person name="Jiang H."/>
            <person name="Wu G."/>
        </authorList>
    </citation>
    <scope>NUCLEOTIDE SEQUENCE [LARGE SCALE GENOMIC DNA]</scope>
    <source>
        <strain evidence="3">cv. GZQX0401</strain>
        <tissue evidence="2">Young leaves</tissue>
    </source>
</reference>
<evidence type="ECO:0000256" key="1">
    <source>
        <dbReference type="SAM" id="MobiDB-lite"/>
    </source>
</evidence>
<accession>A0A067KQI9</accession>